<organism evidence="2 3">
    <name type="scientific">Hyaloscypha hepaticicola</name>
    <dbReference type="NCBI Taxonomy" id="2082293"/>
    <lineage>
        <taxon>Eukaryota</taxon>
        <taxon>Fungi</taxon>
        <taxon>Dikarya</taxon>
        <taxon>Ascomycota</taxon>
        <taxon>Pezizomycotina</taxon>
        <taxon>Leotiomycetes</taxon>
        <taxon>Helotiales</taxon>
        <taxon>Hyaloscyphaceae</taxon>
        <taxon>Hyaloscypha</taxon>
    </lineage>
</organism>
<evidence type="ECO:0000256" key="1">
    <source>
        <dbReference type="SAM" id="MobiDB-lite"/>
    </source>
</evidence>
<reference evidence="2 3" key="1">
    <citation type="submission" date="2016-05" db="EMBL/GenBank/DDBJ databases">
        <title>A degradative enzymes factory behind the ericoid mycorrhizal symbiosis.</title>
        <authorList>
            <consortium name="DOE Joint Genome Institute"/>
            <person name="Martino E."/>
            <person name="Morin E."/>
            <person name="Grelet G."/>
            <person name="Kuo A."/>
            <person name="Kohler A."/>
            <person name="Daghino S."/>
            <person name="Barry K."/>
            <person name="Choi C."/>
            <person name="Cichocki N."/>
            <person name="Clum A."/>
            <person name="Copeland A."/>
            <person name="Hainaut M."/>
            <person name="Haridas S."/>
            <person name="Labutti K."/>
            <person name="Lindquist E."/>
            <person name="Lipzen A."/>
            <person name="Khouja H.-R."/>
            <person name="Murat C."/>
            <person name="Ohm R."/>
            <person name="Olson A."/>
            <person name="Spatafora J."/>
            <person name="Veneault-Fourrey C."/>
            <person name="Henrissat B."/>
            <person name="Grigoriev I."/>
            <person name="Martin F."/>
            <person name="Perotto S."/>
        </authorList>
    </citation>
    <scope>NUCLEOTIDE SEQUENCE [LARGE SCALE GENOMIC DNA]</scope>
    <source>
        <strain evidence="2 3">UAMH 7357</strain>
    </source>
</reference>
<feature type="region of interest" description="Disordered" evidence="1">
    <location>
        <begin position="1"/>
        <end position="99"/>
    </location>
</feature>
<sequence length="724" mass="81523">MTELVSPGGSTIANDSELGDPQAQPSSPVRADPRTSLQHVVDTPRDTPPASRRRNEIMEDEEVRTPGGAVRDPPSKPATSTSRKRKEPPPGSAQNNSMYIGNKVKHLKKDDGEPLWRKDIQYEFLKAVFESDRAVFTNSYEPHQIAKQTFADLYIDTMARSSKTSKILRDKLLTEHEPAKNMAMVCLLVNLGRMNTTLNFFPEMRAQLRTYHAIPSLQAHQDPNSYKQLQDAPRLKSILKGASEDRPEPNTLEKIKIRDIPRTNPVNLIFVLAQFAPKVTELHFPPNRDFYDLIMKEDLSSASRARAFLWLMWFYLESDFTEEGADENPFGPGVDYDVDVRNQGVPRFEYLTKEQQELENVDTVEEKEYGYAKMRERKRIIEADQAAFQAEHGPPKRGPKPKLHLPPDDGGPSPAAILGRIRPKYEDLVNSPAALQGRIRTKYESDLDSTRSTPPPPPRALGGMRIQNVLNTGKGRGSLKHQMVEGSSPVAHPGEIIMRRSRPLTAHQLAVERNRNQRVDYILSRGLRKHHHHARKQRKQEGAFWRALQRTKQMADPFEDSEGDGELLQAPPTFRARGFGGLVQLESEEDDFGEEMSAYAAAFRRMGRRLDRWDGQKDLNLGVMGTNRVSQAKPAAINGHDVVRDADETEDERPPEEEAKSRANGGTHLVDEEDLDDMEKEILGLGSEAEEDGDEDLDDVDKALLGLRGDETEEEVSDGGMDVD</sequence>
<dbReference type="InterPro" id="IPR038014">
    <property type="entry name" value="Ies1"/>
</dbReference>
<dbReference type="PANTHER" id="PTHR37287:SF1">
    <property type="entry name" value="INO EIGHTY SUBUNIT 1"/>
    <property type="match status" value="1"/>
</dbReference>
<dbReference type="GO" id="GO:0031011">
    <property type="term" value="C:Ino80 complex"/>
    <property type="evidence" value="ECO:0007669"/>
    <property type="project" value="InterPro"/>
</dbReference>
<dbReference type="OrthoDB" id="5413003at2759"/>
<dbReference type="AlphaFoldDB" id="A0A2J6QII2"/>
<feature type="region of interest" description="Disordered" evidence="1">
    <location>
        <begin position="634"/>
        <end position="724"/>
    </location>
</feature>
<keyword evidence="3" id="KW-1185">Reference proteome</keyword>
<dbReference type="STRING" id="1745343.A0A2J6QII2"/>
<feature type="region of interest" description="Disordered" evidence="1">
    <location>
        <begin position="441"/>
        <end position="464"/>
    </location>
</feature>
<accession>A0A2J6QII2</accession>
<evidence type="ECO:0008006" key="4">
    <source>
        <dbReference type="Google" id="ProtNLM"/>
    </source>
</evidence>
<proteinExistence type="predicted"/>
<feature type="region of interest" description="Disordered" evidence="1">
    <location>
        <begin position="389"/>
        <end position="417"/>
    </location>
</feature>
<evidence type="ECO:0000313" key="2">
    <source>
        <dbReference type="EMBL" id="PMD26054.1"/>
    </source>
</evidence>
<feature type="compositionally biased region" description="Acidic residues" evidence="1">
    <location>
        <begin position="688"/>
        <end position="699"/>
    </location>
</feature>
<evidence type="ECO:0000313" key="3">
    <source>
        <dbReference type="Proteomes" id="UP000235672"/>
    </source>
</evidence>
<name>A0A2J6QII2_9HELO</name>
<feature type="compositionally biased region" description="Acidic residues" evidence="1">
    <location>
        <begin position="711"/>
        <end position="724"/>
    </location>
</feature>
<dbReference type="Proteomes" id="UP000235672">
    <property type="component" value="Unassembled WGS sequence"/>
</dbReference>
<dbReference type="PANTHER" id="PTHR37287">
    <property type="entry name" value="INO EIGHTY SUBUNIT 1"/>
    <property type="match status" value="1"/>
</dbReference>
<gene>
    <name evidence="2" type="ORF">NA56DRAFT_617833</name>
</gene>
<dbReference type="EMBL" id="KZ613468">
    <property type="protein sequence ID" value="PMD26054.1"/>
    <property type="molecule type" value="Genomic_DNA"/>
</dbReference>
<protein>
    <recommendedName>
        <fullName evidence="4">Ino eighty subunit 1</fullName>
    </recommendedName>
</protein>